<proteinExistence type="inferred from homology"/>
<dbReference type="InterPro" id="IPR036928">
    <property type="entry name" value="AS_sf"/>
</dbReference>
<organism evidence="8 9">
    <name type="scientific">[Torrubiella] hemipterigena</name>
    <dbReference type="NCBI Taxonomy" id="1531966"/>
    <lineage>
        <taxon>Eukaryota</taxon>
        <taxon>Fungi</taxon>
        <taxon>Dikarya</taxon>
        <taxon>Ascomycota</taxon>
        <taxon>Pezizomycotina</taxon>
        <taxon>Sordariomycetes</taxon>
        <taxon>Hypocreomycetidae</taxon>
        <taxon>Hypocreales</taxon>
        <taxon>Clavicipitaceae</taxon>
        <taxon>Clavicipitaceae incertae sedis</taxon>
        <taxon>'Torrubiella' clade</taxon>
    </lineage>
</organism>
<dbReference type="PANTHER" id="PTHR46072">
    <property type="entry name" value="AMIDASE-RELATED-RELATED"/>
    <property type="match status" value="1"/>
</dbReference>
<dbReference type="STRING" id="1531966.A0A0A1T0J9"/>
<evidence type="ECO:0000256" key="2">
    <source>
        <dbReference type="ARBA" id="ARBA00009199"/>
    </source>
</evidence>
<dbReference type="PIRSF" id="PIRSF001221">
    <property type="entry name" value="Amidase_fungi"/>
    <property type="match status" value="1"/>
</dbReference>
<dbReference type="Proteomes" id="UP000039046">
    <property type="component" value="Unassembled WGS sequence"/>
</dbReference>
<feature type="active site" description="Charge relay system" evidence="5">
    <location>
        <position position="127"/>
    </location>
</feature>
<accession>A0A0A1T0J9</accession>
<evidence type="ECO:0000256" key="5">
    <source>
        <dbReference type="PIRSR" id="PIRSR001221-1"/>
    </source>
</evidence>
<feature type="active site" description="Charge relay system" evidence="5">
    <location>
        <position position="202"/>
    </location>
</feature>
<comment type="catalytic activity">
    <reaction evidence="1">
        <text>a monocarboxylic acid amide + H2O = a monocarboxylate + NH4(+)</text>
        <dbReference type="Rhea" id="RHEA:12020"/>
        <dbReference type="ChEBI" id="CHEBI:15377"/>
        <dbReference type="ChEBI" id="CHEBI:28938"/>
        <dbReference type="ChEBI" id="CHEBI:35757"/>
        <dbReference type="ChEBI" id="CHEBI:83628"/>
        <dbReference type="EC" id="3.5.1.4"/>
    </reaction>
</comment>
<evidence type="ECO:0000313" key="9">
    <source>
        <dbReference type="Proteomes" id="UP000039046"/>
    </source>
</evidence>
<evidence type="ECO:0000313" key="8">
    <source>
        <dbReference type="EMBL" id="CEJ86691.1"/>
    </source>
</evidence>
<evidence type="ECO:0000256" key="6">
    <source>
        <dbReference type="PIRSR" id="PIRSR001221-2"/>
    </source>
</evidence>
<dbReference type="EC" id="3.5.1.4" evidence="3"/>
<feature type="binding site" evidence="6">
    <location>
        <position position="176"/>
    </location>
    <ligand>
        <name>substrate</name>
    </ligand>
</feature>
<evidence type="ECO:0000256" key="1">
    <source>
        <dbReference type="ARBA" id="ARBA00001311"/>
    </source>
</evidence>
<dbReference type="HOGENOM" id="CLU_009600_9_2_1"/>
<reference evidence="8 9" key="1">
    <citation type="journal article" date="2015" name="Genome Announc.">
        <title>Draft Genome Sequence and Gene Annotation of the Entomopathogenic Fungus Verticillium hemipterigenum.</title>
        <authorList>
            <person name="Horn F."/>
            <person name="Habel A."/>
            <person name="Scharf D.H."/>
            <person name="Dworschak J."/>
            <person name="Brakhage A.A."/>
            <person name="Guthke R."/>
            <person name="Hertweck C."/>
            <person name="Linde J."/>
        </authorList>
    </citation>
    <scope>NUCLEOTIDE SEQUENCE [LARGE SCALE GENOMIC DNA]</scope>
</reference>
<dbReference type="PROSITE" id="PS00571">
    <property type="entry name" value="AMIDASES"/>
    <property type="match status" value="1"/>
</dbReference>
<dbReference type="Pfam" id="PF01425">
    <property type="entry name" value="Amidase"/>
    <property type="match status" value="1"/>
</dbReference>
<dbReference type="AlphaFoldDB" id="A0A0A1T0J9"/>
<keyword evidence="9" id="KW-1185">Reference proteome</keyword>
<protein>
    <recommendedName>
        <fullName evidence="3">amidase</fullName>
        <ecNumber evidence="3">3.5.1.4</ecNumber>
    </recommendedName>
</protein>
<name>A0A0A1T0J9_9HYPO</name>
<dbReference type="InterPro" id="IPR023631">
    <property type="entry name" value="Amidase_dom"/>
</dbReference>
<evidence type="ECO:0000259" key="7">
    <source>
        <dbReference type="Pfam" id="PF01425"/>
    </source>
</evidence>
<gene>
    <name evidence="8" type="ORF">VHEMI04176</name>
</gene>
<comment type="similarity">
    <text evidence="2">Belongs to the amidase family.</text>
</comment>
<feature type="binding site" evidence="6">
    <location>
        <position position="202"/>
    </location>
    <ligand>
        <name>substrate</name>
    </ligand>
</feature>
<dbReference type="PANTHER" id="PTHR46072:SF9">
    <property type="entry name" value="ACETAMIDASE"/>
    <property type="match status" value="1"/>
</dbReference>
<dbReference type="SUPFAM" id="SSF75304">
    <property type="entry name" value="Amidase signature (AS) enzymes"/>
    <property type="match status" value="1"/>
</dbReference>
<evidence type="ECO:0000256" key="3">
    <source>
        <dbReference type="ARBA" id="ARBA00012922"/>
    </source>
</evidence>
<feature type="active site" description="Acyl-ester intermediate" evidence="5">
    <location>
        <position position="226"/>
    </location>
</feature>
<evidence type="ECO:0000256" key="4">
    <source>
        <dbReference type="ARBA" id="ARBA00022801"/>
    </source>
</evidence>
<dbReference type="Gene3D" id="3.90.1300.10">
    <property type="entry name" value="Amidase signature (AS) domain"/>
    <property type="match status" value="1"/>
</dbReference>
<dbReference type="InterPro" id="IPR020556">
    <property type="entry name" value="Amidase_CS"/>
</dbReference>
<dbReference type="OrthoDB" id="6428749at2759"/>
<keyword evidence="4" id="KW-0378">Hydrolase</keyword>
<sequence>MTWTDTAADKVERLEKTIPAEWRLAAPPTDKNVIDYPKTAKILTDKELEITGSSAVELVAQITTGKLSAVEVTTAFSKRAAIAHQLTNCALELFPDVALERAKYLDDYYTKNGKALGPLHGLPISLKDQFRIKGIETSMGYVSWIGKVETGNSTLVDLLLNAGAVLHVKTSVPQSLMFGETINNIIGRTVNPRNKNMSCGGSSGGEGALVSLRGSLIGVGTDIGGSVRIPAAFNFLYGLRPSHGRLPYYGAANSMAGQETIHSVLGPLCHSMADLRLFMTSVLEQQPWLYDSKVIPMPWRQSEEDAVNKKIQNKSLTIGFYSFDGLVHAQPPIQRGIETAVSALKAAGHRVEPWKVYKPEVGLPLLEKIFGADGGADIYGDIEKSGEPALPNFSANVPKRPKMDLNDTWAMNLDKWQYQCQYLASIREFEAETGVELDAIIAPVAPHATVKHDQYKYVGFSGLVNLLDFTSVVVPVTFADQAVDVEISDFEPANELDAAVQADYDAEVYHGAPVAVQVIGRRLSEEKTMSIAAELGRLLGNTIVS</sequence>
<feature type="domain" description="Amidase" evidence="7">
    <location>
        <begin position="71"/>
        <end position="528"/>
    </location>
</feature>
<dbReference type="EMBL" id="CDHN01000002">
    <property type="protein sequence ID" value="CEJ86691.1"/>
    <property type="molecule type" value="Genomic_DNA"/>
</dbReference>
<feature type="binding site" evidence="6">
    <location>
        <begin position="223"/>
        <end position="226"/>
    </location>
    <ligand>
        <name>substrate</name>
    </ligand>
</feature>
<dbReference type="GO" id="GO:0004040">
    <property type="term" value="F:amidase activity"/>
    <property type="evidence" value="ECO:0007669"/>
    <property type="project" value="UniProtKB-EC"/>
</dbReference>